<organism evidence="2 3">
    <name type="scientific">Prauserella oleivorans</name>
    <dbReference type="NCBI Taxonomy" id="1478153"/>
    <lineage>
        <taxon>Bacteria</taxon>
        <taxon>Bacillati</taxon>
        <taxon>Actinomycetota</taxon>
        <taxon>Actinomycetes</taxon>
        <taxon>Pseudonocardiales</taxon>
        <taxon>Pseudonocardiaceae</taxon>
        <taxon>Prauserella</taxon>
    </lineage>
</organism>
<evidence type="ECO:0000313" key="2">
    <source>
        <dbReference type="EMBL" id="MFD2802204.1"/>
    </source>
</evidence>
<accession>A0ABW5WFF4</accession>
<dbReference type="EMBL" id="JBHUOF010000042">
    <property type="protein sequence ID" value="MFD2802204.1"/>
    <property type="molecule type" value="Genomic_DNA"/>
</dbReference>
<feature type="signal peptide" evidence="1">
    <location>
        <begin position="1"/>
        <end position="24"/>
    </location>
</feature>
<sequence length="117" mass="11741">MLKKSAFVAATAAGLLMIGSPAFAGGGDTIDKDIHKEIHKTATQIINDDVEGPNGQLGLVNVNDVLNDNNVGVCDNNVNVLGVQVADALNGLSVPLLSPAGESEGGGSDVCVAESEG</sequence>
<keyword evidence="1" id="KW-0732">Signal</keyword>
<gene>
    <name evidence="2" type="ORF">ACFS2C_22715</name>
</gene>
<feature type="chain" id="PRO_5045262064" description="Secreted protein" evidence="1">
    <location>
        <begin position="25"/>
        <end position="117"/>
    </location>
</feature>
<reference evidence="3" key="1">
    <citation type="journal article" date="2019" name="Int. J. Syst. Evol. Microbiol.">
        <title>The Global Catalogue of Microorganisms (GCM) 10K type strain sequencing project: providing services to taxonomists for standard genome sequencing and annotation.</title>
        <authorList>
            <consortium name="The Broad Institute Genomics Platform"/>
            <consortium name="The Broad Institute Genome Sequencing Center for Infectious Disease"/>
            <person name="Wu L."/>
            <person name="Ma J."/>
        </authorList>
    </citation>
    <scope>NUCLEOTIDE SEQUENCE [LARGE SCALE GENOMIC DNA]</scope>
    <source>
        <strain evidence="3">IBRC-M 10906</strain>
    </source>
</reference>
<comment type="caution">
    <text evidence="2">The sequence shown here is derived from an EMBL/GenBank/DDBJ whole genome shotgun (WGS) entry which is preliminary data.</text>
</comment>
<evidence type="ECO:0000256" key="1">
    <source>
        <dbReference type="SAM" id="SignalP"/>
    </source>
</evidence>
<proteinExistence type="predicted"/>
<keyword evidence="3" id="KW-1185">Reference proteome</keyword>
<dbReference type="Proteomes" id="UP001597478">
    <property type="component" value="Unassembled WGS sequence"/>
</dbReference>
<dbReference type="RefSeq" id="WP_377389930.1">
    <property type="nucleotide sequence ID" value="NZ_JBHSAN010000019.1"/>
</dbReference>
<evidence type="ECO:0000313" key="3">
    <source>
        <dbReference type="Proteomes" id="UP001597478"/>
    </source>
</evidence>
<name>A0ABW5WFF4_9PSEU</name>
<evidence type="ECO:0008006" key="4">
    <source>
        <dbReference type="Google" id="ProtNLM"/>
    </source>
</evidence>
<protein>
    <recommendedName>
        <fullName evidence="4">Secreted protein</fullName>
    </recommendedName>
</protein>